<gene>
    <name evidence="2" type="ORF">ALC60_09611</name>
</gene>
<reference evidence="2 3" key="1">
    <citation type="submission" date="2015-09" db="EMBL/GenBank/DDBJ databases">
        <title>Trachymyrmex zeteki WGS genome.</title>
        <authorList>
            <person name="Nygaard S."/>
            <person name="Hu H."/>
            <person name="Boomsma J."/>
            <person name="Zhang G."/>
        </authorList>
    </citation>
    <scope>NUCLEOTIDE SEQUENCE [LARGE SCALE GENOMIC DNA]</scope>
    <source>
        <strain evidence="2">Tzet28-1</strain>
        <tissue evidence="2">Whole body</tissue>
    </source>
</reference>
<evidence type="ECO:0000313" key="2">
    <source>
        <dbReference type="EMBL" id="KYQ51320.1"/>
    </source>
</evidence>
<name>A0A151WTT6_9HYME</name>
<dbReference type="AlphaFoldDB" id="A0A151WTT6"/>
<evidence type="ECO:0000256" key="1">
    <source>
        <dbReference type="SAM" id="MobiDB-lite"/>
    </source>
</evidence>
<organism evidence="2 3">
    <name type="scientific">Mycetomoellerius zeteki</name>
    <dbReference type="NCBI Taxonomy" id="64791"/>
    <lineage>
        <taxon>Eukaryota</taxon>
        <taxon>Metazoa</taxon>
        <taxon>Ecdysozoa</taxon>
        <taxon>Arthropoda</taxon>
        <taxon>Hexapoda</taxon>
        <taxon>Insecta</taxon>
        <taxon>Pterygota</taxon>
        <taxon>Neoptera</taxon>
        <taxon>Endopterygota</taxon>
        <taxon>Hymenoptera</taxon>
        <taxon>Apocrita</taxon>
        <taxon>Aculeata</taxon>
        <taxon>Formicoidea</taxon>
        <taxon>Formicidae</taxon>
        <taxon>Myrmicinae</taxon>
        <taxon>Mycetomoellerius</taxon>
    </lineage>
</organism>
<accession>A0A151WTT6</accession>
<proteinExistence type="predicted"/>
<keyword evidence="3" id="KW-1185">Reference proteome</keyword>
<sequence>MVGGVVIGPDTVGLPSGYHGGHGAPMVGLPMVERSGQRPSRNKPGKRSLASAFSTKRLQFQWEAVRGLLDFLSELLDSGPVDGYLLDLVAALFVLIPDGVSFSGTRGRM</sequence>
<dbReference type="Proteomes" id="UP000075809">
    <property type="component" value="Unassembled WGS sequence"/>
</dbReference>
<dbReference type="EMBL" id="KQ982748">
    <property type="protein sequence ID" value="KYQ51320.1"/>
    <property type="molecule type" value="Genomic_DNA"/>
</dbReference>
<feature type="region of interest" description="Disordered" evidence="1">
    <location>
        <begin position="28"/>
        <end position="48"/>
    </location>
</feature>
<protein>
    <submittedName>
        <fullName evidence="2">Uncharacterized protein</fullName>
    </submittedName>
</protein>
<evidence type="ECO:0000313" key="3">
    <source>
        <dbReference type="Proteomes" id="UP000075809"/>
    </source>
</evidence>